<dbReference type="Proteomes" id="UP000293865">
    <property type="component" value="Unassembled WGS sequence"/>
</dbReference>
<dbReference type="RefSeq" id="WP_129521354.1">
    <property type="nucleotide sequence ID" value="NZ_SDPN01000025.1"/>
</dbReference>
<accession>A0A4Q2KTC2</accession>
<keyword evidence="1 5" id="KW-0808">Transferase</keyword>
<dbReference type="Gene3D" id="3.40.630.30">
    <property type="match status" value="1"/>
</dbReference>
<dbReference type="InterPro" id="IPR016181">
    <property type="entry name" value="Acyl_CoA_acyltransferase"/>
</dbReference>
<evidence type="ECO:0000313" key="6">
    <source>
        <dbReference type="Proteomes" id="UP000293865"/>
    </source>
</evidence>
<organism evidence="5 6">
    <name type="scientific">Agromyces albus</name>
    <dbReference type="NCBI Taxonomy" id="205332"/>
    <lineage>
        <taxon>Bacteria</taxon>
        <taxon>Bacillati</taxon>
        <taxon>Actinomycetota</taxon>
        <taxon>Actinomycetes</taxon>
        <taxon>Micrococcales</taxon>
        <taxon>Microbacteriaceae</taxon>
        <taxon>Agromyces</taxon>
    </lineage>
</organism>
<dbReference type="PANTHER" id="PTHR43792:SF8">
    <property type="entry name" value="[RIBOSOMAL PROTEIN US5]-ALANINE N-ACETYLTRANSFERASE"/>
    <property type="match status" value="1"/>
</dbReference>
<proteinExistence type="inferred from homology"/>
<comment type="similarity">
    <text evidence="3">Belongs to the acetyltransferase family. RimJ subfamily.</text>
</comment>
<protein>
    <submittedName>
        <fullName evidence="5">N-acetyltransferase</fullName>
    </submittedName>
</protein>
<keyword evidence="2" id="KW-0012">Acyltransferase</keyword>
<dbReference type="PROSITE" id="PS51186">
    <property type="entry name" value="GNAT"/>
    <property type="match status" value="1"/>
</dbReference>
<dbReference type="Pfam" id="PF13302">
    <property type="entry name" value="Acetyltransf_3"/>
    <property type="match status" value="1"/>
</dbReference>
<keyword evidence="6" id="KW-1185">Reference proteome</keyword>
<dbReference type="InterPro" id="IPR000182">
    <property type="entry name" value="GNAT_dom"/>
</dbReference>
<dbReference type="OrthoDB" id="9809583at2"/>
<dbReference type="EMBL" id="SDPN01000025">
    <property type="protein sequence ID" value="RXZ68748.1"/>
    <property type="molecule type" value="Genomic_DNA"/>
</dbReference>
<evidence type="ECO:0000313" key="5">
    <source>
        <dbReference type="EMBL" id="RXZ68748.1"/>
    </source>
</evidence>
<reference evidence="5 6" key="1">
    <citation type="submission" date="2019-01" db="EMBL/GenBank/DDBJ databases">
        <title>Agromyces.</title>
        <authorList>
            <person name="Li J."/>
        </authorList>
    </citation>
    <scope>NUCLEOTIDE SEQUENCE [LARGE SCALE GENOMIC DNA]</scope>
    <source>
        <strain evidence="5 6">DSM 15934</strain>
    </source>
</reference>
<evidence type="ECO:0000259" key="4">
    <source>
        <dbReference type="PROSITE" id="PS51186"/>
    </source>
</evidence>
<comment type="caution">
    <text evidence="5">The sequence shown here is derived from an EMBL/GenBank/DDBJ whole genome shotgun (WGS) entry which is preliminary data.</text>
</comment>
<name>A0A4Q2KTC2_9MICO</name>
<dbReference type="PANTHER" id="PTHR43792">
    <property type="entry name" value="GNAT FAMILY, PUTATIVE (AFU_ORTHOLOGUE AFUA_3G00765)-RELATED-RELATED"/>
    <property type="match status" value="1"/>
</dbReference>
<gene>
    <name evidence="5" type="ORF">ESP51_13145</name>
</gene>
<evidence type="ECO:0000256" key="3">
    <source>
        <dbReference type="ARBA" id="ARBA00038502"/>
    </source>
</evidence>
<dbReference type="GO" id="GO:0005737">
    <property type="term" value="C:cytoplasm"/>
    <property type="evidence" value="ECO:0007669"/>
    <property type="project" value="TreeGrafter"/>
</dbReference>
<dbReference type="InterPro" id="IPR051531">
    <property type="entry name" value="N-acetyltransferase"/>
</dbReference>
<feature type="domain" description="N-acetyltransferase" evidence="4">
    <location>
        <begin position="4"/>
        <end position="160"/>
    </location>
</feature>
<sequence>MPDVTLLPWSEDDLDLLRRSNTHELMDQLGGPENDEQLRARHERYLRMWREGTGFQFRIVIPGHPEGVGTIGYWRRDEEGVPVLEAGWSVESEYRGQGIAPAAVVAMLDVARAAGETLPVHAYPRVDNPASNAVCRKAGFTLLGEVDFEITPGLILHTNDWVVGLADRPLA</sequence>
<dbReference type="GO" id="GO:0008999">
    <property type="term" value="F:protein-N-terminal-alanine acetyltransferase activity"/>
    <property type="evidence" value="ECO:0007669"/>
    <property type="project" value="TreeGrafter"/>
</dbReference>
<dbReference type="AlphaFoldDB" id="A0A4Q2KTC2"/>
<evidence type="ECO:0000256" key="1">
    <source>
        <dbReference type="ARBA" id="ARBA00022679"/>
    </source>
</evidence>
<dbReference type="SUPFAM" id="SSF55729">
    <property type="entry name" value="Acyl-CoA N-acyltransferases (Nat)"/>
    <property type="match status" value="1"/>
</dbReference>
<evidence type="ECO:0000256" key="2">
    <source>
        <dbReference type="ARBA" id="ARBA00023315"/>
    </source>
</evidence>